<dbReference type="InterPro" id="IPR011006">
    <property type="entry name" value="CheY-like_superfamily"/>
</dbReference>
<dbReference type="Proteomes" id="UP000488299">
    <property type="component" value="Unassembled WGS sequence"/>
</dbReference>
<dbReference type="EMBL" id="WELI01000010">
    <property type="protein sequence ID" value="KAB7727687.1"/>
    <property type="molecule type" value="Genomic_DNA"/>
</dbReference>
<evidence type="ECO:0000259" key="3">
    <source>
        <dbReference type="PROSITE" id="PS50110"/>
    </source>
</evidence>
<dbReference type="PANTHER" id="PTHR44591">
    <property type="entry name" value="STRESS RESPONSE REGULATOR PROTEIN 1"/>
    <property type="match status" value="1"/>
</dbReference>
<dbReference type="InterPro" id="IPR050595">
    <property type="entry name" value="Bact_response_regulator"/>
</dbReference>
<evidence type="ECO:0000256" key="1">
    <source>
        <dbReference type="ARBA" id="ARBA00022553"/>
    </source>
</evidence>
<keyword evidence="5" id="KW-1185">Reference proteome</keyword>
<dbReference type="PANTHER" id="PTHR44591:SF3">
    <property type="entry name" value="RESPONSE REGULATORY DOMAIN-CONTAINING PROTEIN"/>
    <property type="match status" value="1"/>
</dbReference>
<protein>
    <submittedName>
        <fullName evidence="4">Response regulator</fullName>
    </submittedName>
</protein>
<keyword evidence="1" id="KW-0597">Phosphoprotein</keyword>
<proteinExistence type="predicted"/>
<evidence type="ECO:0000313" key="5">
    <source>
        <dbReference type="Proteomes" id="UP000488299"/>
    </source>
</evidence>
<dbReference type="AlphaFoldDB" id="A0A7J5TUN9"/>
<dbReference type="InterPro" id="IPR001789">
    <property type="entry name" value="Sig_transdc_resp-reg_receiver"/>
</dbReference>
<reference evidence="4 5" key="1">
    <citation type="submission" date="2019-10" db="EMBL/GenBank/DDBJ databases">
        <title>Rudanella paleaurantiibacter sp. nov., isolated from sludge.</title>
        <authorList>
            <person name="Xu S.Q."/>
        </authorList>
    </citation>
    <scope>NUCLEOTIDE SEQUENCE [LARGE SCALE GENOMIC DNA]</scope>
    <source>
        <strain evidence="4 5">HX-22-17</strain>
    </source>
</reference>
<accession>A0A7J5TUN9</accession>
<name>A0A7J5TUN9_9BACT</name>
<dbReference type="SMART" id="SM00448">
    <property type="entry name" value="REC"/>
    <property type="match status" value="1"/>
</dbReference>
<evidence type="ECO:0000313" key="4">
    <source>
        <dbReference type="EMBL" id="KAB7727687.1"/>
    </source>
</evidence>
<evidence type="ECO:0000256" key="2">
    <source>
        <dbReference type="PROSITE-ProRule" id="PRU00169"/>
    </source>
</evidence>
<dbReference type="Pfam" id="PF00072">
    <property type="entry name" value="Response_reg"/>
    <property type="match status" value="1"/>
</dbReference>
<dbReference type="SUPFAM" id="SSF52172">
    <property type="entry name" value="CheY-like"/>
    <property type="match status" value="1"/>
</dbReference>
<gene>
    <name evidence="4" type="ORF">F5984_20915</name>
</gene>
<dbReference type="Gene3D" id="3.40.50.2300">
    <property type="match status" value="1"/>
</dbReference>
<dbReference type="GO" id="GO:0000160">
    <property type="term" value="P:phosphorelay signal transduction system"/>
    <property type="evidence" value="ECO:0007669"/>
    <property type="project" value="InterPro"/>
</dbReference>
<dbReference type="PROSITE" id="PS50110">
    <property type="entry name" value="RESPONSE_REGULATORY"/>
    <property type="match status" value="1"/>
</dbReference>
<feature type="domain" description="Response regulatory" evidence="3">
    <location>
        <begin position="14"/>
        <end position="136"/>
    </location>
</feature>
<organism evidence="4 5">
    <name type="scientific">Rudanella paleaurantiibacter</name>
    <dbReference type="NCBI Taxonomy" id="2614655"/>
    <lineage>
        <taxon>Bacteria</taxon>
        <taxon>Pseudomonadati</taxon>
        <taxon>Bacteroidota</taxon>
        <taxon>Cytophagia</taxon>
        <taxon>Cytophagales</taxon>
        <taxon>Cytophagaceae</taxon>
        <taxon>Rudanella</taxon>
    </lineage>
</organism>
<comment type="caution">
    <text evidence="4">The sequence shown here is derived from an EMBL/GenBank/DDBJ whole genome shotgun (WGS) entry which is preliminary data.</text>
</comment>
<sequence>MDNKYVRNMYQKGPIVFISDDEDDQLIFKPILEELAPMSDIIFFNDGHEAIEYLKITPERPFLIISEVSMQVVNGLELRRQIEADSKLRRRAIPFIFFTHPVYRHLVEEAYELTIQGFFEKKQSVEEMRTQLDAIVRYWSDCLHPNRFAEHE</sequence>
<comment type="caution">
    <text evidence="2">Lacks conserved residue(s) required for the propagation of feature annotation.</text>
</comment>